<dbReference type="RefSeq" id="WP_055148338.1">
    <property type="nucleotide sequence ID" value="NZ_JXSZ01000009.1"/>
</dbReference>
<reference evidence="1 2" key="1">
    <citation type="submission" date="2015-07" db="EMBL/GenBank/DDBJ databases">
        <title>The draft genome sequence of Leadbetterella sp. JN14-9.</title>
        <authorList>
            <person name="Liu Y."/>
            <person name="Du J."/>
            <person name="Shao Z."/>
        </authorList>
    </citation>
    <scope>NUCLEOTIDE SEQUENCE [LARGE SCALE GENOMIC DNA]</scope>
    <source>
        <strain evidence="1 2">JN14-9</strain>
    </source>
</reference>
<protein>
    <recommendedName>
        <fullName evidence="3">Lipoprotein</fullName>
    </recommendedName>
</protein>
<proteinExistence type="predicted"/>
<evidence type="ECO:0000313" key="2">
    <source>
        <dbReference type="Proteomes" id="UP000050454"/>
    </source>
</evidence>
<comment type="caution">
    <text evidence="1">The sequence shown here is derived from an EMBL/GenBank/DDBJ whole genome shotgun (WGS) entry which is preliminary data.</text>
</comment>
<dbReference type="PROSITE" id="PS51257">
    <property type="entry name" value="PROKAR_LIPOPROTEIN"/>
    <property type="match status" value="1"/>
</dbReference>
<name>A0A0P7C3Y7_9BACT</name>
<dbReference type="EMBL" id="LGTQ01000009">
    <property type="protein sequence ID" value="KPM47870.1"/>
    <property type="molecule type" value="Genomic_DNA"/>
</dbReference>
<organism evidence="1 2">
    <name type="scientific">Jiulongibacter sediminis</name>
    <dbReference type="NCBI Taxonomy" id="1605367"/>
    <lineage>
        <taxon>Bacteria</taxon>
        <taxon>Pseudomonadati</taxon>
        <taxon>Bacteroidota</taxon>
        <taxon>Cytophagia</taxon>
        <taxon>Cytophagales</taxon>
        <taxon>Leadbetterellaceae</taxon>
        <taxon>Jiulongibacter</taxon>
    </lineage>
</organism>
<gene>
    <name evidence="1" type="ORF">AFM12_11565</name>
</gene>
<keyword evidence="2" id="KW-1185">Reference proteome</keyword>
<dbReference type="AlphaFoldDB" id="A0A0P7C3Y7"/>
<evidence type="ECO:0000313" key="1">
    <source>
        <dbReference type="EMBL" id="KPM47870.1"/>
    </source>
</evidence>
<dbReference type="Proteomes" id="UP000050454">
    <property type="component" value="Unassembled WGS sequence"/>
</dbReference>
<sequence length="178" mass="20079">MRALCISLIFIGLSGCQKLEFDKIDSCGQGLLTLNYAGKNVCASTEIKPKLTLKPVESCKKKKAENVFKLSLVFEDEGNWLETEDGIVQGYLKIVIENFSFESKRPQKFLVTEFDRGGCSFLSYPFQQSDFLKGGTIMITRKTESTFSAHVEFIVNIKGKRKSILGFINKMNYEISES</sequence>
<accession>A0A0P7C3Y7</accession>
<dbReference type="STRING" id="1605367.AFM12_11565"/>
<evidence type="ECO:0008006" key="3">
    <source>
        <dbReference type="Google" id="ProtNLM"/>
    </source>
</evidence>